<organism evidence="2 3">
    <name type="scientific">Synechocystis salina LEGE 00031</name>
    <dbReference type="NCBI Taxonomy" id="1828736"/>
    <lineage>
        <taxon>Bacteria</taxon>
        <taxon>Bacillati</taxon>
        <taxon>Cyanobacteriota</taxon>
        <taxon>Cyanophyceae</taxon>
        <taxon>Synechococcales</taxon>
        <taxon>Merismopediaceae</taxon>
        <taxon>Synechocystis</taxon>
    </lineage>
</organism>
<gene>
    <name evidence="2" type="ORF">IQ217_17225</name>
</gene>
<sequence>MFSPDPVLPDDGQHPWRYRLDQFTKEEQTTLAALAWAFYQQWPAKEQYLGLDLHPQAHFISCAPQAIAQLNDQVNGRIQEMVGILHGYDPVKEVAIFVIGPTQFKLLFFQPTPDPANCFAELGLTIEELKHRLEKTLQEKLT</sequence>
<dbReference type="Proteomes" id="UP000658720">
    <property type="component" value="Unassembled WGS sequence"/>
</dbReference>
<keyword evidence="3" id="KW-1185">Reference proteome</keyword>
<evidence type="ECO:0000259" key="1">
    <source>
        <dbReference type="Pfam" id="PF26619"/>
    </source>
</evidence>
<evidence type="ECO:0000313" key="2">
    <source>
        <dbReference type="EMBL" id="MBE9255545.1"/>
    </source>
</evidence>
<proteinExistence type="predicted"/>
<feature type="domain" description="Chaperone protein CcmS" evidence="1">
    <location>
        <begin position="9"/>
        <end position="140"/>
    </location>
</feature>
<dbReference type="RefSeq" id="WP_194020939.1">
    <property type="nucleotide sequence ID" value="NZ_JADEVV010000069.1"/>
</dbReference>
<dbReference type="EMBL" id="JADEVV010000069">
    <property type="protein sequence ID" value="MBE9255545.1"/>
    <property type="molecule type" value="Genomic_DNA"/>
</dbReference>
<name>A0ABR9VW14_9SYNC</name>
<comment type="caution">
    <text evidence="2">The sequence shown here is derived from an EMBL/GenBank/DDBJ whole genome shotgun (WGS) entry which is preliminary data.</text>
</comment>
<protein>
    <recommendedName>
        <fullName evidence="1">Chaperone protein CcmS domain-containing protein</fullName>
    </recommendedName>
</protein>
<evidence type="ECO:0000313" key="3">
    <source>
        <dbReference type="Proteomes" id="UP000658720"/>
    </source>
</evidence>
<dbReference type="Pfam" id="PF26619">
    <property type="entry name" value="CcmS"/>
    <property type="match status" value="1"/>
</dbReference>
<accession>A0ABR9VW14</accession>
<reference evidence="2 3" key="1">
    <citation type="submission" date="2020-10" db="EMBL/GenBank/DDBJ databases">
        <authorList>
            <person name="Castelo-Branco R."/>
            <person name="Eusebio N."/>
            <person name="Adriana R."/>
            <person name="Vieira A."/>
            <person name="Brugerolle De Fraissinette N."/>
            <person name="Rezende De Castro R."/>
            <person name="Schneider M.P."/>
            <person name="Vasconcelos V."/>
            <person name="Leao P.N."/>
        </authorList>
    </citation>
    <scope>NUCLEOTIDE SEQUENCE [LARGE SCALE GENOMIC DNA]</scope>
    <source>
        <strain evidence="2 3">LEGE 00031</strain>
    </source>
</reference>
<dbReference type="InterPro" id="IPR058587">
    <property type="entry name" value="CcmS"/>
</dbReference>